<evidence type="ECO:0000256" key="1">
    <source>
        <dbReference type="SAM" id="MobiDB-lite"/>
    </source>
</evidence>
<dbReference type="EMBL" id="CADCWP010000225">
    <property type="protein sequence ID" value="CAA9579166.1"/>
    <property type="molecule type" value="Genomic_DNA"/>
</dbReference>
<evidence type="ECO:0000313" key="2">
    <source>
        <dbReference type="EMBL" id="CAA9579166.1"/>
    </source>
</evidence>
<organism evidence="2">
    <name type="scientific">uncultured Truepera sp</name>
    <dbReference type="NCBI Taxonomy" id="543023"/>
    <lineage>
        <taxon>Bacteria</taxon>
        <taxon>Thermotogati</taxon>
        <taxon>Deinococcota</taxon>
        <taxon>Deinococci</taxon>
        <taxon>Trueperales</taxon>
        <taxon>Trueperaceae</taxon>
        <taxon>Truepera</taxon>
        <taxon>environmental samples</taxon>
    </lineage>
</organism>
<protein>
    <submittedName>
        <fullName evidence="2">Uncharacterized protein</fullName>
    </submittedName>
</protein>
<name>A0A6J4VHR1_9DEIN</name>
<sequence>GLDRLAPARVPHPTRRTARVSPRLSRKGASGRGGLERGVFAAGTGQGAGDAEGARAHWAGQARGRRALCRQNGRPRGVLALHRWV</sequence>
<dbReference type="AlphaFoldDB" id="A0A6J4VHR1"/>
<gene>
    <name evidence="2" type="ORF">AVDCRST_MAG86-2581</name>
</gene>
<reference evidence="2" key="1">
    <citation type="submission" date="2020-02" db="EMBL/GenBank/DDBJ databases">
        <authorList>
            <person name="Meier V. D."/>
        </authorList>
    </citation>
    <scope>NUCLEOTIDE SEQUENCE</scope>
    <source>
        <strain evidence="2">AVDCRST_MAG86</strain>
    </source>
</reference>
<accession>A0A6J4VHR1</accession>
<feature type="region of interest" description="Disordered" evidence="1">
    <location>
        <begin position="1"/>
        <end position="57"/>
    </location>
</feature>
<feature type="non-terminal residue" evidence="2">
    <location>
        <position position="1"/>
    </location>
</feature>
<feature type="non-terminal residue" evidence="2">
    <location>
        <position position="85"/>
    </location>
</feature>
<proteinExistence type="predicted"/>